<feature type="region of interest" description="Disordered" evidence="1">
    <location>
        <begin position="113"/>
        <end position="132"/>
    </location>
</feature>
<comment type="caution">
    <text evidence="2">The sequence shown here is derived from an EMBL/GenBank/DDBJ whole genome shotgun (WGS) entry which is preliminary data.</text>
</comment>
<protein>
    <recommendedName>
        <fullName evidence="4">Nucleoside phosphorylase domain-containing protein</fullName>
    </recommendedName>
</protein>
<dbReference type="InterPro" id="IPR035994">
    <property type="entry name" value="Nucleoside_phosphorylase_sf"/>
</dbReference>
<keyword evidence="3" id="KW-1185">Reference proteome</keyword>
<evidence type="ECO:0000313" key="2">
    <source>
        <dbReference type="EMBL" id="KAL2818213.1"/>
    </source>
</evidence>
<gene>
    <name evidence="2" type="ORF">BDW59DRAFT_165545</name>
</gene>
<evidence type="ECO:0008006" key="4">
    <source>
        <dbReference type="Google" id="ProtNLM"/>
    </source>
</evidence>
<proteinExistence type="predicted"/>
<evidence type="ECO:0000313" key="3">
    <source>
        <dbReference type="Proteomes" id="UP001610335"/>
    </source>
</evidence>
<dbReference type="SUPFAM" id="SSF53167">
    <property type="entry name" value="Purine and uridine phosphorylases"/>
    <property type="match status" value="1"/>
</dbReference>
<dbReference type="Gene3D" id="3.40.50.1580">
    <property type="entry name" value="Nucleoside phosphorylase domain"/>
    <property type="match status" value="1"/>
</dbReference>
<dbReference type="EMBL" id="JBFXLS010000085">
    <property type="protein sequence ID" value="KAL2818213.1"/>
    <property type="molecule type" value="Genomic_DNA"/>
</dbReference>
<dbReference type="Proteomes" id="UP001610335">
    <property type="component" value="Unassembled WGS sequence"/>
</dbReference>
<accession>A0ABR4HRT9</accession>
<feature type="region of interest" description="Disordered" evidence="1">
    <location>
        <begin position="193"/>
        <end position="231"/>
    </location>
</feature>
<dbReference type="PANTHER" id="PTHR46082:SF11">
    <property type="entry name" value="AAA+ ATPASE DOMAIN-CONTAINING PROTEIN-RELATED"/>
    <property type="match status" value="1"/>
</dbReference>
<dbReference type="PANTHER" id="PTHR46082">
    <property type="entry name" value="ATP/GTP-BINDING PROTEIN-RELATED"/>
    <property type="match status" value="1"/>
</dbReference>
<organism evidence="2 3">
    <name type="scientific">Aspergillus cavernicola</name>
    <dbReference type="NCBI Taxonomy" id="176166"/>
    <lineage>
        <taxon>Eukaryota</taxon>
        <taxon>Fungi</taxon>
        <taxon>Dikarya</taxon>
        <taxon>Ascomycota</taxon>
        <taxon>Pezizomycotina</taxon>
        <taxon>Eurotiomycetes</taxon>
        <taxon>Eurotiomycetidae</taxon>
        <taxon>Eurotiales</taxon>
        <taxon>Aspergillaceae</taxon>
        <taxon>Aspergillus</taxon>
        <taxon>Aspergillus subgen. Nidulantes</taxon>
    </lineage>
</organism>
<feature type="compositionally biased region" description="Basic and acidic residues" evidence="1">
    <location>
        <begin position="197"/>
        <end position="215"/>
    </location>
</feature>
<evidence type="ECO:0000256" key="1">
    <source>
        <dbReference type="SAM" id="MobiDB-lite"/>
    </source>
</evidence>
<feature type="compositionally biased region" description="Polar residues" evidence="1">
    <location>
        <begin position="216"/>
        <end position="226"/>
    </location>
</feature>
<name>A0ABR4HRT9_9EURO</name>
<sequence>MICVLFQWDGFIYPSVDIVSRHSSEVIASVILIARELSLTLWKLPLQQQQLLAHLLTMMIVVTAHTLKKIGQEENVYTSSNAVANLDNDRSLTQVGNKNSLFAAQGQSCGAKRSVRASSRSKSTIQQHRTRTSRPMVVTKLVPSQWMLHCLLAVFLDNVVGSPERNVKEATGFDLAQFFKRFRLERCVSRGRGTLHGAEDNKKREPKPDGIDRGQSRLQASSQNSDGLVPQISGYNAWRRSRTTTGHRTQTLSLGTGSQTLSYQDYTVGWICALSIEMAAAKAMLDEVHADLPARRSDDNTYILGRIGSHNIVITCLPSGRYGAISAATVATRMLLTFQSIRFGLMVGIGGGVPIQDIRLGDVVIGNPTGHSGGVLQCDVDFERTSTLDKPPGVLLKALSRIQAHHIGNLTDYFVRNMSMSIQVHLAPAINATSAI</sequence>
<dbReference type="InterPro" id="IPR053137">
    <property type="entry name" value="NLR-like"/>
</dbReference>
<reference evidence="2 3" key="1">
    <citation type="submission" date="2024-07" db="EMBL/GenBank/DDBJ databases">
        <title>Section-level genome sequencing and comparative genomics of Aspergillus sections Usti and Cavernicolus.</title>
        <authorList>
            <consortium name="Lawrence Berkeley National Laboratory"/>
            <person name="Nybo J.L."/>
            <person name="Vesth T.C."/>
            <person name="Theobald S."/>
            <person name="Frisvad J.C."/>
            <person name="Larsen T.O."/>
            <person name="Kjaerboelling I."/>
            <person name="Rothschild-Mancinelli K."/>
            <person name="Lyhne E.K."/>
            <person name="Kogle M.E."/>
            <person name="Barry K."/>
            <person name="Clum A."/>
            <person name="Na H."/>
            <person name="Ledsgaard L."/>
            <person name="Lin J."/>
            <person name="Lipzen A."/>
            <person name="Kuo A."/>
            <person name="Riley R."/>
            <person name="Mondo S."/>
            <person name="LaButti K."/>
            <person name="Haridas S."/>
            <person name="Pangalinan J."/>
            <person name="Salamov A.A."/>
            <person name="Simmons B.A."/>
            <person name="Magnuson J.K."/>
            <person name="Chen J."/>
            <person name="Drula E."/>
            <person name="Henrissat B."/>
            <person name="Wiebenga A."/>
            <person name="Lubbers R.J."/>
            <person name="Gomes A.C."/>
            <person name="Makela M.R."/>
            <person name="Stajich J."/>
            <person name="Grigoriev I.V."/>
            <person name="Mortensen U.H."/>
            <person name="De vries R.P."/>
            <person name="Baker S.E."/>
            <person name="Andersen M.R."/>
        </authorList>
    </citation>
    <scope>NUCLEOTIDE SEQUENCE [LARGE SCALE GENOMIC DNA]</scope>
    <source>
        <strain evidence="2 3">CBS 600.67</strain>
    </source>
</reference>